<comment type="function">
    <text evidence="6">Scaffold protein component of the PI(3,5)P2 regulatory complex which regulates both the synthesis and turnover of phosphatidylinositol 3,5-bisphosphate (PtdIns(3,5)P2). Pentamerizes into a star-shaped structure and nucleates the assembly of the complex. The pentamer binds a single copy each of PIKFYVE and FIG4 and coordinates both PIKfyve kinase activity and FIG4 phosphatase activity, being required to maintain normal levels of phosphatidylinositol 3-phosphate (PtdIns(3)P) and phosphatidylinositol 5-phosphate (PtdIns(5)P). Plays a role in the biogenesis of endosome carrier vesicles (ECV) / multivesicular bodies (MVB) transport intermediates from early endosomes.</text>
</comment>
<evidence type="ECO:0000256" key="4">
    <source>
        <dbReference type="ARBA" id="ARBA00022737"/>
    </source>
</evidence>
<comment type="subcellular location">
    <subcellularLocation>
        <location evidence="1">Endomembrane system</location>
    </subcellularLocation>
</comment>
<name>A0A8I6RJI0_CIMLE</name>
<dbReference type="PANTHER" id="PTHR16023">
    <property type="entry name" value="TAX1 BINDING PROTEIN-RELATED"/>
    <property type="match status" value="1"/>
</dbReference>
<evidence type="ECO:0000256" key="3">
    <source>
        <dbReference type="ARBA" id="ARBA00013840"/>
    </source>
</evidence>
<dbReference type="GO" id="GO:0010008">
    <property type="term" value="C:endosome membrane"/>
    <property type="evidence" value="ECO:0007669"/>
    <property type="project" value="TreeGrafter"/>
</dbReference>
<evidence type="ECO:0000256" key="7">
    <source>
        <dbReference type="ARBA" id="ARBA00047092"/>
    </source>
</evidence>
<dbReference type="GO" id="GO:0006661">
    <property type="term" value="P:phosphatidylinositol biosynthetic process"/>
    <property type="evidence" value="ECO:0007669"/>
    <property type="project" value="InterPro"/>
</dbReference>
<dbReference type="Proteomes" id="UP000494040">
    <property type="component" value="Unassembled WGS sequence"/>
</dbReference>
<dbReference type="OMA" id="QCYQHVS"/>
<evidence type="ECO:0000256" key="6">
    <source>
        <dbReference type="ARBA" id="ARBA00045654"/>
    </source>
</evidence>
<keyword evidence="10" id="KW-1185">Reference proteome</keyword>
<dbReference type="AlphaFoldDB" id="A0A8I6RJI0"/>
<evidence type="ECO:0000256" key="1">
    <source>
        <dbReference type="ARBA" id="ARBA00004308"/>
    </source>
</evidence>
<feature type="domain" description="Vacuolar protein 14 C-terminal Fig4-binding" evidence="8">
    <location>
        <begin position="458"/>
        <end position="638"/>
    </location>
</feature>
<dbReference type="Pfam" id="PF12755">
    <property type="entry name" value="Vac14_Fab1_bd"/>
    <property type="match status" value="1"/>
</dbReference>
<keyword evidence="5" id="KW-0472">Membrane</keyword>
<reference evidence="9" key="1">
    <citation type="submission" date="2022-01" db="UniProtKB">
        <authorList>
            <consortium name="EnsemblMetazoa"/>
        </authorList>
    </citation>
    <scope>IDENTIFICATION</scope>
</reference>
<dbReference type="Pfam" id="PF11916">
    <property type="entry name" value="Vac14_Fig4_bd"/>
    <property type="match status" value="1"/>
</dbReference>
<dbReference type="GO" id="GO:0070772">
    <property type="term" value="C:PAS complex"/>
    <property type="evidence" value="ECO:0007669"/>
    <property type="project" value="InterPro"/>
</dbReference>
<dbReference type="Gene3D" id="1.25.10.10">
    <property type="entry name" value="Leucine-rich Repeat Variant"/>
    <property type="match status" value="2"/>
</dbReference>
<dbReference type="GeneID" id="106664761"/>
<organism evidence="9 10">
    <name type="scientific">Cimex lectularius</name>
    <name type="common">Bed bug</name>
    <name type="synonym">Acanthia lectularia</name>
    <dbReference type="NCBI Taxonomy" id="79782"/>
    <lineage>
        <taxon>Eukaryota</taxon>
        <taxon>Metazoa</taxon>
        <taxon>Ecdysozoa</taxon>
        <taxon>Arthropoda</taxon>
        <taxon>Hexapoda</taxon>
        <taxon>Insecta</taxon>
        <taxon>Pterygota</taxon>
        <taxon>Neoptera</taxon>
        <taxon>Paraneoptera</taxon>
        <taxon>Hemiptera</taxon>
        <taxon>Heteroptera</taxon>
        <taxon>Panheteroptera</taxon>
        <taxon>Cimicomorpha</taxon>
        <taxon>Cimicidae</taxon>
        <taxon>Cimex</taxon>
    </lineage>
</organism>
<dbReference type="PANTHER" id="PTHR16023:SF0">
    <property type="entry name" value="PROTEIN VAC14 HOMOLOG"/>
    <property type="match status" value="1"/>
</dbReference>
<dbReference type="EnsemblMetazoa" id="XM_014390745.2">
    <property type="protein sequence ID" value="XP_014246231.1"/>
    <property type="gene ID" value="LOC106664761"/>
</dbReference>
<evidence type="ECO:0000256" key="2">
    <source>
        <dbReference type="ARBA" id="ARBA00010225"/>
    </source>
</evidence>
<dbReference type="InterPro" id="IPR021841">
    <property type="entry name" value="VAC14_Fig4p-bd"/>
</dbReference>
<protein>
    <recommendedName>
        <fullName evidence="3">Protein VAC14 homolog</fullName>
    </recommendedName>
</protein>
<comment type="subunit">
    <text evidence="7">Forms pentamers. Component of the PI(3,5)P2 regulatory complex/PAS complex, at least composed of PIKFYVE, FIG4 and VAC14. VAC14 nucleates the assembly of the complex and serves as a scaffold by pentamerizing into a star-shaped structure, which can bind a single copy each of PIKFYVE and FIG4 and coordinates their activities. Interacts with NOS1.</text>
</comment>
<evidence type="ECO:0000259" key="8">
    <source>
        <dbReference type="Pfam" id="PF11916"/>
    </source>
</evidence>
<evidence type="ECO:0000313" key="9">
    <source>
        <dbReference type="EnsemblMetazoa" id="XP_014246231.1"/>
    </source>
</evidence>
<dbReference type="SUPFAM" id="SSF48371">
    <property type="entry name" value="ARM repeat"/>
    <property type="match status" value="1"/>
</dbReference>
<evidence type="ECO:0000313" key="10">
    <source>
        <dbReference type="Proteomes" id="UP000494040"/>
    </source>
</evidence>
<dbReference type="KEGG" id="clec:106664761"/>
<comment type="similarity">
    <text evidence="2">Belongs to the VAC14 family.</text>
</comment>
<dbReference type="InterPro" id="IPR016024">
    <property type="entry name" value="ARM-type_fold"/>
</dbReference>
<keyword evidence="4" id="KW-0677">Repeat</keyword>
<dbReference type="RefSeq" id="XP_014246231.1">
    <property type="nucleotide sequence ID" value="XM_014390745.2"/>
</dbReference>
<dbReference type="OrthoDB" id="5574975at2759"/>
<accession>A0A8I6RJI0</accession>
<sequence length="695" mass="79450">MTDRGTNDHAPLSVACVRALIDKQYDKRKAAATEIEKMVKEFVAVNNTVQIRKVLKVLGTEFTTSQNINYRKGGLIGLAAVGVALGKDSAEYTEALITPILSVFSDNDSRIRYFACEALYNVVKVARGAVLPYFADIFTGLSKLVTETDQVLKNGSEMLDRLMKDIVTENATFDLVGFMPLLRERLYSKNTFARQYIISWVTVLDAVPDIQLILFLPEILDGLFTMLYDPQVKSMCENVLSEFLRSINKDPTQVDFTKMINVLITHSQSADETLQITALTWINDFIQLSGEEMLAYTSGILTAILPCLAYEGDNKKKIKDIATLVNTSLMELIKPIQPGSSDQKSEEQLEVVNELDLPSLLSILKKQLLHTHVQTKVASLKWIYYLQCCMPKKMLSQVDAIFPRLLQVLSDHSDEVVQQVIRVLAQIISPESQIPVSTPSPYFDKFLVSLLKQFREERQLLEERGSFIIRQLCVLLSAEDIYKNTAVILMDEEDLKFARVMVDTLNTILLTSSELYHLRTQLKNTENEGLFQFLYETWCHNPVATISLCLITQNYAHVCDLIEILANYEVTVEFLVEIDRLVQLIESPIFNSIICPDLRLELLKIPHNYYLIRSMYGLLMILPQSETFHILRHRLECVPKLHFYYYTRNIKGSPSQSEIPDNGNKYNLDFDYFKRHFIKIQDLHRAKKNGKNVGF</sequence>
<proteinExistence type="inferred from homology"/>
<evidence type="ECO:0000256" key="5">
    <source>
        <dbReference type="ARBA" id="ARBA00023136"/>
    </source>
</evidence>
<dbReference type="InterPro" id="IPR011989">
    <property type="entry name" value="ARM-like"/>
</dbReference>
<dbReference type="InterPro" id="IPR026825">
    <property type="entry name" value="Vac14"/>
</dbReference>